<keyword evidence="10" id="KW-1185">Reference proteome</keyword>
<dbReference type="Pfam" id="PF00574">
    <property type="entry name" value="CLP_protease"/>
    <property type="match status" value="1"/>
</dbReference>
<evidence type="ECO:0000313" key="10">
    <source>
        <dbReference type="Proteomes" id="UP000008363"/>
    </source>
</evidence>
<dbReference type="EMBL" id="BAHC01000237">
    <property type="protein sequence ID" value="GAB93682.1"/>
    <property type="molecule type" value="Genomic_DNA"/>
</dbReference>
<keyword evidence="3 6" id="KW-0378">Hydrolase</keyword>
<dbReference type="CDD" id="cd07017">
    <property type="entry name" value="S14_ClpP_2"/>
    <property type="match status" value="1"/>
</dbReference>
<dbReference type="Gene3D" id="3.90.226.10">
    <property type="entry name" value="2-enoyl-CoA Hydratase, Chain A, domain 1"/>
    <property type="match status" value="1"/>
</dbReference>
<feature type="active site" evidence="6 7">
    <location>
        <position position="125"/>
    </location>
</feature>
<evidence type="ECO:0000256" key="8">
    <source>
        <dbReference type="RuleBase" id="RU003567"/>
    </source>
</evidence>
<reference evidence="9 10" key="1">
    <citation type="submission" date="2012-08" db="EMBL/GenBank/DDBJ databases">
        <title>Whole genome shotgun sequence of Gordonia rhizosphera NBRC 16068.</title>
        <authorList>
            <person name="Takarada H."/>
            <person name="Isaki S."/>
            <person name="Hosoyama A."/>
            <person name="Tsuchikane K."/>
            <person name="Katsumata H."/>
            <person name="Baba S."/>
            <person name="Ohji S."/>
            <person name="Yamazaki S."/>
            <person name="Fujita N."/>
        </authorList>
    </citation>
    <scope>NUCLEOTIDE SEQUENCE [LARGE SCALE GENOMIC DNA]</scope>
    <source>
        <strain evidence="9 10">NBRC 16068</strain>
    </source>
</reference>
<feature type="active site" description="Nucleophile" evidence="6">
    <location>
        <position position="100"/>
    </location>
</feature>
<dbReference type="SUPFAM" id="SSF52096">
    <property type="entry name" value="ClpP/crotonase"/>
    <property type="match status" value="1"/>
</dbReference>
<protein>
    <recommendedName>
        <fullName evidence="6 8">ATP-dependent Clp protease proteolytic subunit</fullName>
        <ecNumber evidence="6">3.4.21.92</ecNumber>
    </recommendedName>
    <alternativeName>
        <fullName evidence="6">Endopeptidase Clp</fullName>
    </alternativeName>
</protein>
<dbReference type="InterPro" id="IPR033135">
    <property type="entry name" value="ClpP_His_AS"/>
</dbReference>
<dbReference type="PRINTS" id="PR00127">
    <property type="entry name" value="CLPPROTEASEP"/>
</dbReference>
<organism evidence="9 10">
    <name type="scientific">Gordonia rhizosphera NBRC 16068</name>
    <dbReference type="NCBI Taxonomy" id="1108045"/>
    <lineage>
        <taxon>Bacteria</taxon>
        <taxon>Bacillati</taxon>
        <taxon>Actinomycetota</taxon>
        <taxon>Actinomycetes</taxon>
        <taxon>Mycobacteriales</taxon>
        <taxon>Gordoniaceae</taxon>
        <taxon>Gordonia</taxon>
    </lineage>
</organism>
<dbReference type="STRING" id="1108045.GORHZ_237_00030"/>
<comment type="subunit">
    <text evidence="6">Fourteen ClpP subunits assemble into 2 heptameric rings which stack back to back to give a disk-like structure with a central cavity, resembling the structure of eukaryotic proteasomes.</text>
</comment>
<keyword evidence="6" id="KW-0963">Cytoplasm</keyword>
<proteinExistence type="inferred from homology"/>
<dbReference type="PROSITE" id="PS00382">
    <property type="entry name" value="CLP_PROTEASE_HIS"/>
    <property type="match status" value="1"/>
</dbReference>
<evidence type="ECO:0000256" key="6">
    <source>
        <dbReference type="HAMAP-Rule" id="MF_00444"/>
    </source>
</evidence>
<comment type="catalytic activity">
    <reaction evidence="5 6 7">
        <text>Hydrolysis of proteins to small peptides in the presence of ATP and magnesium. alpha-casein is the usual test substrate. In the absence of ATP, only oligopeptides shorter than five residues are hydrolyzed (such as succinyl-Leu-Tyr-|-NHMec, and Leu-Tyr-Leu-|-Tyr-Trp, in which cleavage of the -Tyr-|-Leu- and -Tyr-|-Trp bonds also occurs).</text>
        <dbReference type="EC" id="3.4.21.92"/>
    </reaction>
</comment>
<gene>
    <name evidence="6 9" type="primary">clpP</name>
    <name evidence="9" type="ORF">GORHZ_237_00030</name>
</gene>
<dbReference type="PANTHER" id="PTHR10381">
    <property type="entry name" value="ATP-DEPENDENT CLP PROTEASE PROTEOLYTIC SUBUNIT"/>
    <property type="match status" value="1"/>
</dbReference>
<sequence>MSTYTIPNVISRTPQGERVMDIYSRLLDDRIIYLGTEIDDGVANALIAQILHLDSDNPDAPIELYINSAGGSVTAAFALYDTMQYCHAPIATTCVGQALSSTALLLAAGTPGQRSVLPHARVLLHQPSGQGRGTIPDLILAAEEILHVREEVELALSRHTGRDLDELRRDTDRDRVLRADAIVEYGIADRIIDDRAPRRGRR</sequence>
<dbReference type="GO" id="GO:0009368">
    <property type="term" value="C:endopeptidase Clp complex"/>
    <property type="evidence" value="ECO:0007669"/>
    <property type="project" value="TreeGrafter"/>
</dbReference>
<keyword evidence="2 6" id="KW-0645">Protease</keyword>
<evidence type="ECO:0000256" key="7">
    <source>
        <dbReference type="PROSITE-ProRule" id="PRU10086"/>
    </source>
</evidence>
<dbReference type="GO" id="GO:0051117">
    <property type="term" value="F:ATPase binding"/>
    <property type="evidence" value="ECO:0007669"/>
    <property type="project" value="TreeGrafter"/>
</dbReference>
<dbReference type="Proteomes" id="UP000008363">
    <property type="component" value="Unassembled WGS sequence"/>
</dbReference>
<evidence type="ECO:0000256" key="4">
    <source>
        <dbReference type="ARBA" id="ARBA00022825"/>
    </source>
</evidence>
<dbReference type="AlphaFoldDB" id="K6WNG4"/>
<evidence type="ECO:0000256" key="2">
    <source>
        <dbReference type="ARBA" id="ARBA00022670"/>
    </source>
</evidence>
<evidence type="ECO:0000256" key="1">
    <source>
        <dbReference type="ARBA" id="ARBA00007039"/>
    </source>
</evidence>
<comment type="caution">
    <text evidence="9">The sequence shown here is derived from an EMBL/GenBank/DDBJ whole genome shotgun (WGS) entry which is preliminary data.</text>
</comment>
<dbReference type="FunFam" id="3.90.226.10:FF:000002">
    <property type="entry name" value="ATP-dependent Clp protease proteolytic subunit"/>
    <property type="match status" value="1"/>
</dbReference>
<evidence type="ECO:0000256" key="3">
    <source>
        <dbReference type="ARBA" id="ARBA00022801"/>
    </source>
</evidence>
<dbReference type="GO" id="GO:0006515">
    <property type="term" value="P:protein quality control for misfolded or incompletely synthesized proteins"/>
    <property type="evidence" value="ECO:0007669"/>
    <property type="project" value="TreeGrafter"/>
</dbReference>
<comment type="subcellular location">
    <subcellularLocation>
        <location evidence="6">Cytoplasm</location>
    </subcellularLocation>
</comment>
<name>K6WNG4_9ACTN</name>
<keyword evidence="4 6" id="KW-0720">Serine protease</keyword>
<dbReference type="RefSeq" id="WP_006339145.1">
    <property type="nucleotide sequence ID" value="NZ_BAHC01000237.1"/>
</dbReference>
<dbReference type="PANTHER" id="PTHR10381:SF26">
    <property type="entry name" value="ATP-DEPENDENT CLP PROTEASE PROTEOLYTIC SUBUNIT-LIKE-RELATED"/>
    <property type="match status" value="1"/>
</dbReference>
<dbReference type="HAMAP" id="MF_00444">
    <property type="entry name" value="ClpP"/>
    <property type="match status" value="1"/>
</dbReference>
<dbReference type="eggNOG" id="COG0740">
    <property type="taxonomic scope" value="Bacteria"/>
</dbReference>
<dbReference type="GO" id="GO:0004176">
    <property type="term" value="F:ATP-dependent peptidase activity"/>
    <property type="evidence" value="ECO:0007669"/>
    <property type="project" value="InterPro"/>
</dbReference>
<accession>K6WNG4</accession>
<comment type="similarity">
    <text evidence="1 6 8">Belongs to the peptidase S14 family.</text>
</comment>
<dbReference type="InterPro" id="IPR001907">
    <property type="entry name" value="ClpP"/>
</dbReference>
<evidence type="ECO:0000256" key="5">
    <source>
        <dbReference type="ARBA" id="ARBA00034021"/>
    </source>
</evidence>
<dbReference type="InterPro" id="IPR023562">
    <property type="entry name" value="ClpP/TepA"/>
</dbReference>
<dbReference type="GO" id="GO:0005737">
    <property type="term" value="C:cytoplasm"/>
    <property type="evidence" value="ECO:0007669"/>
    <property type="project" value="UniProtKB-SubCell"/>
</dbReference>
<dbReference type="GO" id="GO:0004252">
    <property type="term" value="F:serine-type endopeptidase activity"/>
    <property type="evidence" value="ECO:0007669"/>
    <property type="project" value="UniProtKB-UniRule"/>
</dbReference>
<dbReference type="InterPro" id="IPR029045">
    <property type="entry name" value="ClpP/crotonase-like_dom_sf"/>
</dbReference>
<dbReference type="OrthoDB" id="9802800at2"/>
<comment type="function">
    <text evidence="6">Cleaves peptides in various proteins in a process that requires ATP hydrolysis. Has a chymotrypsin-like activity. Plays a major role in the degradation of misfolded proteins.</text>
</comment>
<evidence type="ECO:0000313" key="9">
    <source>
        <dbReference type="EMBL" id="GAB93682.1"/>
    </source>
</evidence>
<dbReference type="EC" id="3.4.21.92" evidence="6"/>